<evidence type="ECO:0000313" key="2">
    <source>
        <dbReference type="Proteomes" id="UP000587991"/>
    </source>
</evidence>
<name>A0A847S822_9NEIS</name>
<dbReference type="Gene3D" id="3.40.50.1000">
    <property type="entry name" value="HAD superfamily/HAD-like"/>
    <property type="match status" value="1"/>
</dbReference>
<dbReference type="InterPro" id="IPR036412">
    <property type="entry name" value="HAD-like_sf"/>
</dbReference>
<sequence length="124" mass="14293">MKRIIIDLDSTLCYSSGEYQNAEPNLEVIDKVRAYRALGFEIVVYTSRNMRTFQGNVGKINIHTLPVILEWLNKHNVEYDEVLVGKPWCGTEGFYVDDRAIRPDEFARLSPEQVNELLRSSNKA</sequence>
<dbReference type="AlphaFoldDB" id="A0A847S822"/>
<proteinExistence type="predicted"/>
<reference evidence="1 2" key="1">
    <citation type="submission" date="2020-04" db="EMBL/GenBank/DDBJ databases">
        <title>Draft genome of Leeia sp. IMCC25680.</title>
        <authorList>
            <person name="Song J."/>
            <person name="Cho J.-C."/>
        </authorList>
    </citation>
    <scope>NUCLEOTIDE SEQUENCE [LARGE SCALE GENOMIC DNA]</scope>
    <source>
        <strain evidence="1 2">IMCC25680</strain>
    </source>
</reference>
<organism evidence="1 2">
    <name type="scientific">Leeia aquatica</name>
    <dbReference type="NCBI Taxonomy" id="2725557"/>
    <lineage>
        <taxon>Bacteria</taxon>
        <taxon>Pseudomonadati</taxon>
        <taxon>Pseudomonadota</taxon>
        <taxon>Betaproteobacteria</taxon>
        <taxon>Neisseriales</taxon>
        <taxon>Leeiaceae</taxon>
        <taxon>Leeia</taxon>
    </lineage>
</organism>
<dbReference type="InterPro" id="IPR023214">
    <property type="entry name" value="HAD_sf"/>
</dbReference>
<comment type="caution">
    <text evidence="1">The sequence shown here is derived from an EMBL/GenBank/DDBJ whole genome shotgun (WGS) entry which is preliminary data.</text>
</comment>
<dbReference type="NCBIfam" id="TIGR01689">
    <property type="entry name" value="EcbF-BcbF"/>
    <property type="match status" value="1"/>
</dbReference>
<gene>
    <name evidence="1" type="ORF">HF682_07575</name>
</gene>
<keyword evidence="2" id="KW-1185">Reference proteome</keyword>
<dbReference type="InterPro" id="IPR010039">
    <property type="entry name" value="EcbF_BcbF"/>
</dbReference>
<dbReference type="SUPFAM" id="SSF56784">
    <property type="entry name" value="HAD-like"/>
    <property type="match status" value="1"/>
</dbReference>
<evidence type="ECO:0000313" key="1">
    <source>
        <dbReference type="EMBL" id="NLR75015.1"/>
    </source>
</evidence>
<protein>
    <submittedName>
        <fullName evidence="1">Capsular biosynthesis protein</fullName>
    </submittedName>
</protein>
<dbReference type="EMBL" id="JABAIM010000001">
    <property type="protein sequence ID" value="NLR75015.1"/>
    <property type="molecule type" value="Genomic_DNA"/>
</dbReference>
<dbReference type="RefSeq" id="WP_168876577.1">
    <property type="nucleotide sequence ID" value="NZ_JABAIM010000001.1"/>
</dbReference>
<accession>A0A847S822</accession>
<dbReference type="Proteomes" id="UP000587991">
    <property type="component" value="Unassembled WGS sequence"/>
</dbReference>